<dbReference type="STRING" id="1432141.A0A015IW83"/>
<dbReference type="InterPro" id="IPR006580">
    <property type="entry name" value="Znf_TTF"/>
</dbReference>
<accession>A0A015IW83</accession>
<organism evidence="2 3">
    <name type="scientific">Rhizophagus irregularis (strain DAOM 197198w)</name>
    <name type="common">Glomus intraradices</name>
    <dbReference type="NCBI Taxonomy" id="1432141"/>
    <lineage>
        <taxon>Eukaryota</taxon>
        <taxon>Fungi</taxon>
        <taxon>Fungi incertae sedis</taxon>
        <taxon>Mucoromycota</taxon>
        <taxon>Glomeromycotina</taxon>
        <taxon>Glomeromycetes</taxon>
        <taxon>Glomerales</taxon>
        <taxon>Glomeraceae</taxon>
        <taxon>Rhizophagus</taxon>
    </lineage>
</organism>
<protein>
    <recommendedName>
        <fullName evidence="1">TTF-type domain-containing protein</fullName>
    </recommendedName>
</protein>
<name>A0A015IW83_RHIIW</name>
<dbReference type="HOGENOM" id="CLU_1378800_0_0_1"/>
<evidence type="ECO:0000259" key="1">
    <source>
        <dbReference type="SMART" id="SM00597"/>
    </source>
</evidence>
<proteinExistence type="predicted"/>
<gene>
    <name evidence="2" type="ORF">RirG_170370</name>
</gene>
<dbReference type="Pfam" id="PF25431">
    <property type="entry name" value="zf-C17orf113"/>
    <property type="match status" value="1"/>
</dbReference>
<feature type="domain" description="TTF-type" evidence="1">
    <location>
        <begin position="59"/>
        <end position="139"/>
    </location>
</feature>
<sequence length="198" mass="22733">MSTIKQYFKTKVPSEDTDIIHSESSDTDSELEELPNNKHILQKNLNFKKKKAHLLLKKKTATFQKEWLEIYRWLIYDTSKNLMFCSLCKTHNKQNKFGKGGSKNFKSSALGEHASTKDHTDATNREIAKAELIKVTNNAIDKTQQHVGALMKVQSTPSIVTPVIVTFYYIVTPVECSKHFIANISFLIKEVMLFDYRS</sequence>
<evidence type="ECO:0000313" key="2">
    <source>
        <dbReference type="EMBL" id="EXX61527.1"/>
    </source>
</evidence>
<keyword evidence="3" id="KW-1185">Reference proteome</keyword>
<dbReference type="EMBL" id="JEMT01025403">
    <property type="protein sequence ID" value="EXX61527.1"/>
    <property type="molecule type" value="Genomic_DNA"/>
</dbReference>
<dbReference type="InterPro" id="IPR057456">
    <property type="entry name" value="Znf_C17orf113"/>
</dbReference>
<dbReference type="OrthoDB" id="2422423at2759"/>
<reference evidence="2 3" key="1">
    <citation type="submission" date="2014-02" db="EMBL/GenBank/DDBJ databases">
        <title>Single nucleus genome sequencing reveals high similarity among nuclei of an endomycorrhizal fungus.</title>
        <authorList>
            <person name="Lin K."/>
            <person name="Geurts R."/>
            <person name="Zhang Z."/>
            <person name="Limpens E."/>
            <person name="Saunders D.G."/>
            <person name="Mu D."/>
            <person name="Pang E."/>
            <person name="Cao H."/>
            <person name="Cha H."/>
            <person name="Lin T."/>
            <person name="Zhou Q."/>
            <person name="Shang Y."/>
            <person name="Li Y."/>
            <person name="Ivanov S."/>
            <person name="Sharma T."/>
            <person name="Velzen R.V."/>
            <person name="Ruijter N.D."/>
            <person name="Aanen D.K."/>
            <person name="Win J."/>
            <person name="Kamoun S."/>
            <person name="Bisseling T."/>
            <person name="Huang S."/>
        </authorList>
    </citation>
    <scope>NUCLEOTIDE SEQUENCE [LARGE SCALE GENOMIC DNA]</scope>
    <source>
        <strain evidence="3">DAOM197198w</strain>
    </source>
</reference>
<comment type="caution">
    <text evidence="2">The sequence shown here is derived from an EMBL/GenBank/DDBJ whole genome shotgun (WGS) entry which is preliminary data.</text>
</comment>
<dbReference type="SMART" id="SM00597">
    <property type="entry name" value="ZnF_TTF"/>
    <property type="match status" value="1"/>
</dbReference>
<dbReference type="AlphaFoldDB" id="A0A015IW83"/>
<evidence type="ECO:0000313" key="3">
    <source>
        <dbReference type="Proteomes" id="UP000022910"/>
    </source>
</evidence>
<dbReference type="Proteomes" id="UP000022910">
    <property type="component" value="Unassembled WGS sequence"/>
</dbReference>